<proteinExistence type="predicted"/>
<evidence type="ECO:0000259" key="1">
    <source>
        <dbReference type="Pfam" id="PF04784"/>
    </source>
</evidence>
<evidence type="ECO:0000313" key="2">
    <source>
        <dbReference type="EMBL" id="RVW75023.1"/>
    </source>
</evidence>
<sequence>MKNLFVNFKKPCGLHCWGHSFSAAAIEYVILKMKPPVHRPQIALLLALHKLKVSEELRKSGIDACEPLVAFAFSCGMYSSPAIRIYTAKKVREELQEAQRDFIGASVGLSSKGRLPLLSSAFHRGDKAFFVHATVGFFPSILTSVTCSCLTNFHSNDKLYPCWVLYMSLMDSRSSSMGLTADGYVNENQKGARLVGFRRADQRYK</sequence>
<dbReference type="PANTHER" id="PTHR23054">
    <property type="entry name" value="TERNARY COMPLEX FACTOR MIP1, LEUCINE-ZIPPER-RELATED"/>
    <property type="match status" value="1"/>
</dbReference>
<gene>
    <name evidence="2" type="ORF">CK203_053687</name>
</gene>
<comment type="caution">
    <text evidence="2">The sequence shown here is derived from an EMBL/GenBank/DDBJ whole genome shotgun (WGS) entry which is preliminary data.</text>
</comment>
<dbReference type="PANTHER" id="PTHR23054:SF53">
    <property type="entry name" value="OS06G0704100 PROTEIN"/>
    <property type="match status" value="1"/>
</dbReference>
<protein>
    <recommendedName>
        <fullName evidence="1">DUF547 domain-containing protein</fullName>
    </recommendedName>
</protein>
<dbReference type="AlphaFoldDB" id="A0A438GS50"/>
<feature type="domain" description="DUF547" evidence="1">
    <location>
        <begin position="18"/>
        <end position="103"/>
    </location>
</feature>
<organism evidence="2 3">
    <name type="scientific">Vitis vinifera</name>
    <name type="common">Grape</name>
    <dbReference type="NCBI Taxonomy" id="29760"/>
    <lineage>
        <taxon>Eukaryota</taxon>
        <taxon>Viridiplantae</taxon>
        <taxon>Streptophyta</taxon>
        <taxon>Embryophyta</taxon>
        <taxon>Tracheophyta</taxon>
        <taxon>Spermatophyta</taxon>
        <taxon>Magnoliopsida</taxon>
        <taxon>eudicotyledons</taxon>
        <taxon>Gunneridae</taxon>
        <taxon>Pentapetalae</taxon>
        <taxon>rosids</taxon>
        <taxon>Vitales</taxon>
        <taxon>Vitaceae</taxon>
        <taxon>Viteae</taxon>
        <taxon>Vitis</taxon>
    </lineage>
</organism>
<name>A0A438GS50_VITVI</name>
<dbReference type="Proteomes" id="UP000288805">
    <property type="component" value="Unassembled WGS sequence"/>
</dbReference>
<dbReference type="Pfam" id="PF04784">
    <property type="entry name" value="DUF547"/>
    <property type="match status" value="1"/>
</dbReference>
<accession>A0A438GS50</accession>
<evidence type="ECO:0000313" key="3">
    <source>
        <dbReference type="Proteomes" id="UP000288805"/>
    </source>
</evidence>
<reference evidence="2 3" key="1">
    <citation type="journal article" date="2018" name="PLoS Genet.">
        <title>Population sequencing reveals clonal diversity and ancestral inbreeding in the grapevine cultivar Chardonnay.</title>
        <authorList>
            <person name="Roach M.J."/>
            <person name="Johnson D.L."/>
            <person name="Bohlmann J."/>
            <person name="van Vuuren H.J."/>
            <person name="Jones S.J."/>
            <person name="Pretorius I.S."/>
            <person name="Schmidt S.A."/>
            <person name="Borneman A.R."/>
        </authorList>
    </citation>
    <scope>NUCLEOTIDE SEQUENCE [LARGE SCALE GENOMIC DNA]</scope>
    <source>
        <strain evidence="3">cv. Chardonnay</strain>
        <tissue evidence="2">Leaf</tissue>
    </source>
</reference>
<dbReference type="InterPro" id="IPR006869">
    <property type="entry name" value="DUF547"/>
</dbReference>
<dbReference type="EMBL" id="QGNW01000359">
    <property type="protein sequence ID" value="RVW75023.1"/>
    <property type="molecule type" value="Genomic_DNA"/>
</dbReference>